<name>A0ABP1QIP2_9HEXA</name>
<comment type="subcellular location">
    <subcellularLocation>
        <location evidence="1">Secreted</location>
    </subcellularLocation>
</comment>
<dbReference type="Proteomes" id="UP001642540">
    <property type="component" value="Unassembled WGS sequence"/>
</dbReference>
<dbReference type="InterPro" id="IPR000734">
    <property type="entry name" value="TAG_lipase"/>
</dbReference>
<evidence type="ECO:0000259" key="6">
    <source>
        <dbReference type="Pfam" id="PF00151"/>
    </source>
</evidence>
<feature type="chain" id="PRO_5045319302" description="Lipase domain-containing protein" evidence="5">
    <location>
        <begin position="28"/>
        <end position="331"/>
    </location>
</feature>
<feature type="domain" description="Lipase" evidence="6">
    <location>
        <begin position="74"/>
        <end position="308"/>
    </location>
</feature>
<dbReference type="Pfam" id="PF00151">
    <property type="entry name" value="Lipase"/>
    <property type="match status" value="1"/>
</dbReference>
<sequence>MRLRQRAEIVLGFSILTFSTCIHFGNGTDLSSFVGQVSRDVNDLRFFYYPTPNQEIEIDFDTFLLPYQHHYSSAIRFATPSVLIIDGFLSNRTSPMSIALKNAYASWGTLNVFVLDWGSLSGAESTLGNPIRTASTYKIVLSNVSRVGRRVAEFLNFLRESNMIEFGDVTLIGESLGAHVAANAAQAVQVISGIKIGRVVGLDPAGPLTQNIKTLNRRDANFVDIYHTNRGLLGTINDGGHVNIYVNGGTTQPGCLQTDFTGIMGFCSHSYSWKFFQTAFNNRFVACPCRSPIGCKCPRCENKCGAKGIVVGPNIPTWARGLYYVRAGPLN</sequence>
<comment type="similarity">
    <text evidence="2 4">Belongs to the AB hydrolase superfamily. Lipase family.</text>
</comment>
<evidence type="ECO:0000256" key="1">
    <source>
        <dbReference type="ARBA" id="ARBA00004613"/>
    </source>
</evidence>
<evidence type="ECO:0000313" key="8">
    <source>
        <dbReference type="Proteomes" id="UP001642540"/>
    </source>
</evidence>
<proteinExistence type="inferred from homology"/>
<evidence type="ECO:0000256" key="3">
    <source>
        <dbReference type="ARBA" id="ARBA00022525"/>
    </source>
</evidence>
<reference evidence="7 8" key="1">
    <citation type="submission" date="2024-08" db="EMBL/GenBank/DDBJ databases">
        <authorList>
            <person name="Cucini C."/>
            <person name="Frati F."/>
        </authorList>
    </citation>
    <scope>NUCLEOTIDE SEQUENCE [LARGE SCALE GENOMIC DNA]</scope>
</reference>
<keyword evidence="8" id="KW-1185">Reference proteome</keyword>
<feature type="signal peptide" evidence="5">
    <location>
        <begin position="1"/>
        <end position="27"/>
    </location>
</feature>
<organism evidence="7 8">
    <name type="scientific">Orchesella dallaii</name>
    <dbReference type="NCBI Taxonomy" id="48710"/>
    <lineage>
        <taxon>Eukaryota</taxon>
        <taxon>Metazoa</taxon>
        <taxon>Ecdysozoa</taxon>
        <taxon>Arthropoda</taxon>
        <taxon>Hexapoda</taxon>
        <taxon>Collembola</taxon>
        <taxon>Entomobryomorpha</taxon>
        <taxon>Entomobryoidea</taxon>
        <taxon>Orchesellidae</taxon>
        <taxon>Orchesellinae</taxon>
        <taxon>Orchesella</taxon>
    </lineage>
</organism>
<dbReference type="Gene3D" id="3.40.50.1820">
    <property type="entry name" value="alpha/beta hydrolase"/>
    <property type="match status" value="1"/>
</dbReference>
<comment type="caution">
    <text evidence="7">The sequence shown here is derived from an EMBL/GenBank/DDBJ whole genome shotgun (WGS) entry which is preliminary data.</text>
</comment>
<keyword evidence="3" id="KW-0964">Secreted</keyword>
<accession>A0ABP1QIP2</accession>
<dbReference type="SUPFAM" id="SSF53474">
    <property type="entry name" value="alpha/beta-Hydrolases"/>
    <property type="match status" value="1"/>
</dbReference>
<dbReference type="PANTHER" id="PTHR11610:SF173">
    <property type="entry name" value="LIPASE DOMAIN-CONTAINING PROTEIN-RELATED"/>
    <property type="match status" value="1"/>
</dbReference>
<protein>
    <recommendedName>
        <fullName evidence="6">Lipase domain-containing protein</fullName>
    </recommendedName>
</protein>
<evidence type="ECO:0000313" key="7">
    <source>
        <dbReference type="EMBL" id="CAL8104428.1"/>
    </source>
</evidence>
<dbReference type="InterPro" id="IPR029058">
    <property type="entry name" value="AB_hydrolase_fold"/>
</dbReference>
<dbReference type="InterPro" id="IPR013818">
    <property type="entry name" value="Lipase"/>
</dbReference>
<dbReference type="PANTHER" id="PTHR11610">
    <property type="entry name" value="LIPASE"/>
    <property type="match status" value="1"/>
</dbReference>
<keyword evidence="5" id="KW-0732">Signal</keyword>
<evidence type="ECO:0000256" key="4">
    <source>
        <dbReference type="RuleBase" id="RU004262"/>
    </source>
</evidence>
<evidence type="ECO:0000256" key="2">
    <source>
        <dbReference type="ARBA" id="ARBA00010701"/>
    </source>
</evidence>
<dbReference type="PRINTS" id="PR00821">
    <property type="entry name" value="TAGLIPASE"/>
</dbReference>
<dbReference type="EMBL" id="CAXLJM020000035">
    <property type="protein sequence ID" value="CAL8104428.1"/>
    <property type="molecule type" value="Genomic_DNA"/>
</dbReference>
<gene>
    <name evidence="7" type="ORF">ODALV1_LOCUS11756</name>
</gene>
<evidence type="ECO:0000256" key="5">
    <source>
        <dbReference type="SAM" id="SignalP"/>
    </source>
</evidence>